<keyword evidence="2" id="KW-0645">Protease</keyword>
<evidence type="ECO:0000313" key="5">
    <source>
        <dbReference type="EMBL" id="OUR96631.1"/>
    </source>
</evidence>
<dbReference type="PANTHER" id="PTHR20842:SF0">
    <property type="entry name" value="ALPHA-ASPARTYL DIPEPTIDASE"/>
    <property type="match status" value="1"/>
</dbReference>
<evidence type="ECO:0000256" key="3">
    <source>
        <dbReference type="ARBA" id="ARBA00022801"/>
    </source>
</evidence>
<dbReference type="Pfam" id="PF03575">
    <property type="entry name" value="Peptidase_S51"/>
    <property type="match status" value="1"/>
</dbReference>
<keyword evidence="3" id="KW-0378">Hydrolase</keyword>
<dbReference type="SUPFAM" id="SSF52317">
    <property type="entry name" value="Class I glutamine amidotransferase-like"/>
    <property type="match status" value="1"/>
</dbReference>
<evidence type="ECO:0000256" key="2">
    <source>
        <dbReference type="ARBA" id="ARBA00022670"/>
    </source>
</evidence>
<dbReference type="AlphaFoldDB" id="A0A1Y5FAX4"/>
<name>A0A1Y5FAX4_9BACT</name>
<comment type="similarity">
    <text evidence="1">Belongs to the peptidase S51 family.</text>
</comment>
<dbReference type="Gene3D" id="3.40.50.880">
    <property type="match status" value="1"/>
</dbReference>
<dbReference type="InterPro" id="IPR005320">
    <property type="entry name" value="Peptidase_S51"/>
</dbReference>
<dbReference type="Proteomes" id="UP000196531">
    <property type="component" value="Unassembled WGS sequence"/>
</dbReference>
<protein>
    <recommendedName>
        <fullName evidence="7">Peptidase</fullName>
    </recommendedName>
</protein>
<reference evidence="6" key="1">
    <citation type="journal article" date="2017" name="Proc. Natl. Acad. Sci. U.S.A.">
        <title>Simulation of Deepwater Horizon oil plume reveals substrate specialization within a complex community of hydrocarbon-degraders.</title>
        <authorList>
            <person name="Hu P."/>
            <person name="Dubinsky E.A."/>
            <person name="Probst A.J."/>
            <person name="Wang J."/>
            <person name="Sieber C.M.K."/>
            <person name="Tom L.M."/>
            <person name="Gardinali P."/>
            <person name="Banfield J.F."/>
            <person name="Atlas R.M."/>
            <person name="Andersen G.L."/>
        </authorList>
    </citation>
    <scope>NUCLEOTIDE SEQUENCE [LARGE SCALE GENOMIC DNA]</scope>
</reference>
<evidence type="ECO:0000256" key="4">
    <source>
        <dbReference type="ARBA" id="ARBA00022825"/>
    </source>
</evidence>
<proteinExistence type="inferred from homology"/>
<accession>A0A1Y5FAX4</accession>
<gene>
    <name evidence="5" type="ORF">A9Q84_09815</name>
</gene>
<sequence length="245" mass="27990">MKLVFYSGGDFEENYELDKLTLSLCDTNTPKMTFIPSCSYESEYDFKHFVDQFSRHGVSQFLHFPIDIPFDTTLLKEAFKSDVIHLDGGNTFYFLKYLRSSGMMPLLKEFVAKGGILTGLSAGGIIMTPQISTAGFPEFDRDDNDVRLHNLKGMNLVRFEFFPHYKNSKRYDRDLRAHSLTLDHPLYGLPDGSGIIIEDHSVKFHGPCYGFFKGKKMIINSRLPLKKYSSFENEVGTIVNCDTIN</sequence>
<dbReference type="PANTHER" id="PTHR20842">
    <property type="entry name" value="PROTEASE S51 ALPHA-ASPARTYL DIPEPTIDASE"/>
    <property type="match status" value="1"/>
</dbReference>
<dbReference type="GO" id="GO:0008236">
    <property type="term" value="F:serine-type peptidase activity"/>
    <property type="evidence" value="ECO:0007669"/>
    <property type="project" value="UniProtKB-KW"/>
</dbReference>
<organism evidence="5 6">
    <name type="scientific">Halobacteriovorax marinus</name>
    <dbReference type="NCBI Taxonomy" id="97084"/>
    <lineage>
        <taxon>Bacteria</taxon>
        <taxon>Pseudomonadati</taxon>
        <taxon>Bdellovibrionota</taxon>
        <taxon>Bacteriovoracia</taxon>
        <taxon>Bacteriovoracales</taxon>
        <taxon>Halobacteriovoraceae</taxon>
        <taxon>Halobacteriovorax</taxon>
    </lineage>
</organism>
<evidence type="ECO:0000313" key="6">
    <source>
        <dbReference type="Proteomes" id="UP000196531"/>
    </source>
</evidence>
<evidence type="ECO:0000256" key="1">
    <source>
        <dbReference type="ARBA" id="ARBA00006534"/>
    </source>
</evidence>
<dbReference type="InterPro" id="IPR029062">
    <property type="entry name" value="Class_I_gatase-like"/>
</dbReference>
<dbReference type="EMBL" id="MAAO01000006">
    <property type="protein sequence ID" value="OUR96631.1"/>
    <property type="molecule type" value="Genomic_DNA"/>
</dbReference>
<comment type="caution">
    <text evidence="5">The sequence shown here is derived from an EMBL/GenBank/DDBJ whole genome shotgun (WGS) entry which is preliminary data.</text>
</comment>
<evidence type="ECO:0008006" key="7">
    <source>
        <dbReference type="Google" id="ProtNLM"/>
    </source>
</evidence>
<dbReference type="GO" id="GO:0006508">
    <property type="term" value="P:proteolysis"/>
    <property type="evidence" value="ECO:0007669"/>
    <property type="project" value="UniProtKB-KW"/>
</dbReference>
<keyword evidence="4" id="KW-0720">Serine protease</keyword>